<evidence type="ECO:0000313" key="8">
    <source>
        <dbReference type="Proteomes" id="UP001451303"/>
    </source>
</evidence>
<proteinExistence type="inferred from homology"/>
<evidence type="ECO:0000256" key="4">
    <source>
        <dbReference type="ARBA" id="ARBA00022827"/>
    </source>
</evidence>
<evidence type="ECO:0000259" key="6">
    <source>
        <dbReference type="Pfam" id="PF01266"/>
    </source>
</evidence>
<dbReference type="SUPFAM" id="SSF54373">
    <property type="entry name" value="FAD-linked reductases, C-terminal domain"/>
    <property type="match status" value="1"/>
</dbReference>
<dbReference type="InterPro" id="IPR023209">
    <property type="entry name" value="DAO"/>
</dbReference>
<dbReference type="PANTHER" id="PTHR11530:SF26">
    <property type="entry name" value="FAD DEPENDENT OXIDOREDUCTASE SUPERFAMILY (AFU_ORTHOLOGUE AFUA_5G13940)"/>
    <property type="match status" value="1"/>
</dbReference>
<dbReference type="InterPro" id="IPR006076">
    <property type="entry name" value="FAD-dep_OxRdtase"/>
</dbReference>
<keyword evidence="3" id="KW-0285">Flavoprotein</keyword>
<keyword evidence="8" id="KW-1185">Reference proteome</keyword>
<evidence type="ECO:0000256" key="3">
    <source>
        <dbReference type="ARBA" id="ARBA00022630"/>
    </source>
</evidence>
<name>A0ABR3DR06_NEUIN</name>
<feature type="domain" description="FAD dependent oxidoreductase" evidence="6">
    <location>
        <begin position="58"/>
        <end position="426"/>
    </location>
</feature>
<comment type="cofactor">
    <cofactor evidence="1">
        <name>FAD</name>
        <dbReference type="ChEBI" id="CHEBI:57692"/>
    </cofactor>
</comment>
<evidence type="ECO:0000313" key="7">
    <source>
        <dbReference type="EMBL" id="KAL0474333.1"/>
    </source>
</evidence>
<keyword evidence="5" id="KW-0560">Oxidoreductase</keyword>
<dbReference type="InterPro" id="IPR006181">
    <property type="entry name" value="D-amino_acid_oxidase_CS"/>
</dbReference>
<protein>
    <recommendedName>
        <fullName evidence="6">FAD dependent oxidoreductase domain-containing protein</fullName>
    </recommendedName>
</protein>
<accession>A0ABR3DR06</accession>
<dbReference type="Gene3D" id="3.30.9.10">
    <property type="entry name" value="D-Amino Acid Oxidase, subunit A, domain 2"/>
    <property type="match status" value="1"/>
</dbReference>
<dbReference type="Gene3D" id="3.40.50.720">
    <property type="entry name" value="NAD(P)-binding Rossmann-like Domain"/>
    <property type="match status" value="1"/>
</dbReference>
<dbReference type="PIRSF" id="PIRSF000189">
    <property type="entry name" value="D-aa_oxidase"/>
    <property type="match status" value="1"/>
</dbReference>
<evidence type="ECO:0000256" key="1">
    <source>
        <dbReference type="ARBA" id="ARBA00001974"/>
    </source>
</evidence>
<sequence>MHLRFPTTTIFSLRPSSIRTSPPPLIVSFAQRHSAVCTYYTTSPRESFSINMSEPKGHVVVIGAGVIGLSSALALLEANYTTTILAKDLPAPFESIDPRSQINFTSPWGGAHNRWVPPFPVPSSSTTPLTPTQQAEHALRTREHAFSLSTFRRMQLFQRQGQDQQAGITFLKGIEYLESPGPEYTSLTAQRAASQEVGLPGHFRVLESHEFPDDKVQWGCEYDTWCVNPMQYCLFLLGQIIARGGKVFKREVRSVGEVFQLFSDSVQEFGATIPQADAVVNATGIGLGDDEMVFPTRGQTCLVQEPCDATVTRQNADGTWTFCVPRGFKAGTIIGGTKEPDNWDPKPDPEVRERLLRAFEGMYPRILADGKTRLTPVRDIVGRRPTRKGGLRLEGEVVDGAGFVMHAYGLGGRGYELSWGVAEGVVEGIQGHLESEKGSRL</sequence>
<keyword evidence="4" id="KW-0274">FAD</keyword>
<evidence type="ECO:0000256" key="2">
    <source>
        <dbReference type="ARBA" id="ARBA00006730"/>
    </source>
</evidence>
<dbReference type="EMBL" id="JAVLET010000001">
    <property type="protein sequence ID" value="KAL0474333.1"/>
    <property type="molecule type" value="Genomic_DNA"/>
</dbReference>
<dbReference type="PANTHER" id="PTHR11530">
    <property type="entry name" value="D-AMINO ACID OXIDASE"/>
    <property type="match status" value="1"/>
</dbReference>
<comment type="caution">
    <text evidence="7">The sequence shown here is derived from an EMBL/GenBank/DDBJ whole genome shotgun (WGS) entry which is preliminary data.</text>
</comment>
<gene>
    <name evidence="7" type="ORF">QR685DRAFT_576756</name>
</gene>
<comment type="similarity">
    <text evidence="2">Belongs to the DAMOX/DASOX family.</text>
</comment>
<organism evidence="7 8">
    <name type="scientific">Neurospora intermedia</name>
    <dbReference type="NCBI Taxonomy" id="5142"/>
    <lineage>
        <taxon>Eukaryota</taxon>
        <taxon>Fungi</taxon>
        <taxon>Dikarya</taxon>
        <taxon>Ascomycota</taxon>
        <taxon>Pezizomycotina</taxon>
        <taxon>Sordariomycetes</taxon>
        <taxon>Sordariomycetidae</taxon>
        <taxon>Sordariales</taxon>
        <taxon>Sordariaceae</taxon>
        <taxon>Neurospora</taxon>
    </lineage>
</organism>
<dbReference type="Proteomes" id="UP001451303">
    <property type="component" value="Unassembled WGS sequence"/>
</dbReference>
<reference evidence="7 8" key="1">
    <citation type="submission" date="2023-09" db="EMBL/GenBank/DDBJ databases">
        <title>Multi-omics analysis of a traditional fermented food reveals byproduct-associated fungal strains for waste-to-food upcycling.</title>
        <authorList>
            <consortium name="Lawrence Berkeley National Laboratory"/>
            <person name="Rekdal V.M."/>
            <person name="Villalobos-Escobedo J.M."/>
            <person name="Rodriguez-Valeron N."/>
            <person name="Garcia M.O."/>
            <person name="Vasquez D.P."/>
            <person name="Damayanti I."/>
            <person name="Sorensen P.M."/>
            <person name="Baidoo E.E."/>
            <person name="De Carvalho A.C."/>
            <person name="Riley R."/>
            <person name="Lipzen A."/>
            <person name="He G."/>
            <person name="Yan M."/>
            <person name="Haridas S."/>
            <person name="Daum C."/>
            <person name="Yoshinaga Y."/>
            <person name="Ng V."/>
            <person name="Grigoriev I.V."/>
            <person name="Munk R."/>
            <person name="Nuraida L."/>
            <person name="Wijaya C.H."/>
            <person name="Morales P.-C."/>
            <person name="Keasling J.D."/>
        </authorList>
    </citation>
    <scope>NUCLEOTIDE SEQUENCE [LARGE SCALE GENOMIC DNA]</scope>
    <source>
        <strain evidence="7 8">FGSC 2613</strain>
    </source>
</reference>
<dbReference type="PROSITE" id="PS00677">
    <property type="entry name" value="DAO"/>
    <property type="match status" value="1"/>
</dbReference>
<dbReference type="Pfam" id="PF01266">
    <property type="entry name" value="DAO"/>
    <property type="match status" value="1"/>
</dbReference>
<dbReference type="SUPFAM" id="SSF51971">
    <property type="entry name" value="Nucleotide-binding domain"/>
    <property type="match status" value="1"/>
</dbReference>
<evidence type="ECO:0000256" key="5">
    <source>
        <dbReference type="ARBA" id="ARBA00023002"/>
    </source>
</evidence>